<evidence type="ECO:0000256" key="1">
    <source>
        <dbReference type="SAM" id="SignalP"/>
    </source>
</evidence>
<dbReference type="Proteomes" id="UP000295794">
    <property type="component" value="Unassembled WGS sequence"/>
</dbReference>
<evidence type="ECO:0000313" key="5">
    <source>
        <dbReference type="Proteomes" id="UP000255108"/>
    </source>
</evidence>
<feature type="signal peptide" evidence="1">
    <location>
        <begin position="1"/>
        <end position="19"/>
    </location>
</feature>
<sequence length="96" mass="10517">MKIFIVIFSVILSLSGCNAPTNTEAHITDLDVTTKVKTSLLNDNELKAFNITVVTTKGDVRLTGVVDTQIQVDRAAEITRKINGVHALHDELTIKK</sequence>
<dbReference type="InterPro" id="IPR007055">
    <property type="entry name" value="BON_dom"/>
</dbReference>
<reference evidence="4 6" key="2">
    <citation type="submission" date="2019-03" db="EMBL/GenBank/DDBJ databases">
        <title>Genomic Encyclopedia of Type Strains, Phase IV (KMG-IV): sequencing the most valuable type-strain genomes for metagenomic binning, comparative biology and taxonomic classification.</title>
        <authorList>
            <person name="Goeker M."/>
        </authorList>
    </citation>
    <scope>NUCLEOTIDE SEQUENCE [LARGE SCALE GENOMIC DNA]</scope>
    <source>
        <strain evidence="4 6">DSM 3764</strain>
    </source>
</reference>
<dbReference type="PANTHER" id="PTHR34606">
    <property type="entry name" value="BON DOMAIN-CONTAINING PROTEIN"/>
    <property type="match status" value="1"/>
</dbReference>
<dbReference type="Gene3D" id="3.30.1340.30">
    <property type="match status" value="1"/>
</dbReference>
<protein>
    <submittedName>
        <fullName evidence="4">BON domain-containing protein</fullName>
    </submittedName>
    <submittedName>
        <fullName evidence="3">Osmotically-inducible protein Y</fullName>
    </submittedName>
</protein>
<dbReference type="AlphaFoldDB" id="A0A377SWL4"/>
<evidence type="ECO:0000313" key="6">
    <source>
        <dbReference type="Proteomes" id="UP000295794"/>
    </source>
</evidence>
<dbReference type="EMBL" id="SMBT01000004">
    <property type="protein sequence ID" value="TCU88209.1"/>
    <property type="molecule type" value="Genomic_DNA"/>
</dbReference>
<dbReference type="OrthoDB" id="8911344at2"/>
<evidence type="ECO:0000313" key="4">
    <source>
        <dbReference type="EMBL" id="TCU88209.1"/>
    </source>
</evidence>
<name>A0A377SWL4_9NEIS</name>
<dbReference type="RefSeq" id="WP_115229934.1">
    <property type="nucleotide sequence ID" value="NZ_CAWOLO010000004.1"/>
</dbReference>
<dbReference type="PANTHER" id="PTHR34606:SF16">
    <property type="entry name" value="BON DOMAIN-CONTAINING PROTEIN"/>
    <property type="match status" value="1"/>
</dbReference>
<evidence type="ECO:0000313" key="3">
    <source>
        <dbReference type="EMBL" id="STR45710.1"/>
    </source>
</evidence>
<dbReference type="PROSITE" id="PS50914">
    <property type="entry name" value="BON"/>
    <property type="match status" value="1"/>
</dbReference>
<gene>
    <name evidence="3" type="primary">osmY</name>
    <name evidence="4" type="ORF">EV682_104383</name>
    <name evidence="3" type="ORF">NCTC11159_04290</name>
</gene>
<dbReference type="InterPro" id="IPR051686">
    <property type="entry name" value="Lipoprotein_DolP"/>
</dbReference>
<reference evidence="3 5" key="1">
    <citation type="submission" date="2018-06" db="EMBL/GenBank/DDBJ databases">
        <authorList>
            <consortium name="Pathogen Informatics"/>
            <person name="Doyle S."/>
        </authorList>
    </citation>
    <scope>NUCLEOTIDE SEQUENCE [LARGE SCALE GENOMIC DNA]</scope>
    <source>
        <strain evidence="3 5">NCTC11159</strain>
    </source>
</reference>
<organism evidence="3 5">
    <name type="scientific">Iodobacter fluviatilis</name>
    <dbReference type="NCBI Taxonomy" id="537"/>
    <lineage>
        <taxon>Bacteria</taxon>
        <taxon>Pseudomonadati</taxon>
        <taxon>Pseudomonadota</taxon>
        <taxon>Betaproteobacteria</taxon>
        <taxon>Neisseriales</taxon>
        <taxon>Chitinibacteraceae</taxon>
        <taxon>Iodobacter</taxon>
    </lineage>
</organism>
<feature type="chain" id="PRO_5016755554" evidence="1">
    <location>
        <begin position="20"/>
        <end position="96"/>
    </location>
</feature>
<dbReference type="SMART" id="SM00749">
    <property type="entry name" value="BON"/>
    <property type="match status" value="1"/>
</dbReference>
<dbReference type="PROSITE" id="PS51257">
    <property type="entry name" value="PROKAR_LIPOPROTEIN"/>
    <property type="match status" value="1"/>
</dbReference>
<feature type="domain" description="BON" evidence="2">
    <location>
        <begin position="28"/>
        <end position="96"/>
    </location>
</feature>
<keyword evidence="1" id="KW-0732">Signal</keyword>
<dbReference type="EMBL" id="UGHR01000004">
    <property type="protein sequence ID" value="STR45710.1"/>
    <property type="molecule type" value="Genomic_DNA"/>
</dbReference>
<keyword evidence="6" id="KW-1185">Reference proteome</keyword>
<accession>A0A377SWL4</accession>
<dbReference type="Pfam" id="PF04972">
    <property type="entry name" value="BON"/>
    <property type="match status" value="1"/>
</dbReference>
<evidence type="ECO:0000259" key="2">
    <source>
        <dbReference type="PROSITE" id="PS50914"/>
    </source>
</evidence>
<dbReference type="InterPro" id="IPR014004">
    <property type="entry name" value="Transpt-assoc_nodulatn_dom_bac"/>
</dbReference>
<dbReference type="Proteomes" id="UP000255108">
    <property type="component" value="Unassembled WGS sequence"/>
</dbReference>
<proteinExistence type="predicted"/>